<dbReference type="STRING" id="318479.A0A0N4UQI2"/>
<evidence type="ECO:0000256" key="2">
    <source>
        <dbReference type="ARBA" id="ARBA00022729"/>
    </source>
</evidence>
<reference evidence="11" key="1">
    <citation type="submission" date="2017-02" db="UniProtKB">
        <authorList>
            <consortium name="WormBaseParasite"/>
        </authorList>
    </citation>
    <scope>IDENTIFICATION</scope>
</reference>
<proteinExistence type="predicted"/>
<dbReference type="Gene3D" id="2.10.25.10">
    <property type="entry name" value="Laminin"/>
    <property type="match status" value="1"/>
</dbReference>
<dbReference type="GO" id="GO:0005112">
    <property type="term" value="F:Notch binding"/>
    <property type="evidence" value="ECO:0007669"/>
    <property type="project" value="TreeGrafter"/>
</dbReference>
<keyword evidence="5" id="KW-0325">Glycoprotein</keyword>
<comment type="caution">
    <text evidence="6">Lacks conserved residue(s) required for the propagation of feature annotation.</text>
</comment>
<dbReference type="PROSITE" id="PS50026">
    <property type="entry name" value="EGF_3"/>
    <property type="match status" value="1"/>
</dbReference>
<sequence length="108" mass="11909">IAHIISILNSLNNTKRGSGGRRIKTLVNAVKLNLISIDNKLKIDECLANPCFNGGTCIDLYGKYMCLCPQRFQGTSCEKRIDECKLYEGTPMACQNNATCVDKSTGFE</sequence>
<keyword evidence="4 6" id="KW-1015">Disulfide bond</keyword>
<evidence type="ECO:0000256" key="5">
    <source>
        <dbReference type="ARBA" id="ARBA00023180"/>
    </source>
</evidence>
<dbReference type="PANTHER" id="PTHR12916">
    <property type="entry name" value="CYTOCHROME C OXIDASE POLYPEPTIDE VIC-2"/>
    <property type="match status" value="1"/>
</dbReference>
<name>A0A0N4UQI2_DRAME</name>
<organism evidence="9 11">
    <name type="scientific">Dracunculus medinensis</name>
    <name type="common">Guinea worm</name>
    <dbReference type="NCBI Taxonomy" id="318479"/>
    <lineage>
        <taxon>Eukaryota</taxon>
        <taxon>Metazoa</taxon>
        <taxon>Ecdysozoa</taxon>
        <taxon>Nematoda</taxon>
        <taxon>Chromadorea</taxon>
        <taxon>Rhabditida</taxon>
        <taxon>Spirurina</taxon>
        <taxon>Dracunculoidea</taxon>
        <taxon>Dracunculidae</taxon>
        <taxon>Dracunculus</taxon>
    </lineage>
</organism>
<dbReference type="SMART" id="SM00179">
    <property type="entry name" value="EGF_CA"/>
    <property type="match status" value="1"/>
</dbReference>
<reference evidence="8 10" key="2">
    <citation type="submission" date="2018-11" db="EMBL/GenBank/DDBJ databases">
        <authorList>
            <consortium name="Pathogen Informatics"/>
        </authorList>
    </citation>
    <scope>NUCLEOTIDE SEQUENCE [LARGE SCALE GENOMIC DNA]</scope>
</reference>
<evidence type="ECO:0000313" key="11">
    <source>
        <dbReference type="WBParaSite" id="DME_0001027001-mRNA-1"/>
    </source>
</evidence>
<dbReference type="PROSITE" id="PS00022">
    <property type="entry name" value="EGF_1"/>
    <property type="match status" value="1"/>
</dbReference>
<feature type="domain" description="EGF-like" evidence="7">
    <location>
        <begin position="42"/>
        <end position="78"/>
    </location>
</feature>
<dbReference type="PRINTS" id="PR00010">
    <property type="entry name" value="EGFBLOOD"/>
</dbReference>
<keyword evidence="10" id="KW-1185">Reference proteome</keyword>
<dbReference type="AlphaFoldDB" id="A0A0N4UQI2"/>
<dbReference type="GO" id="GO:0005509">
    <property type="term" value="F:calcium ion binding"/>
    <property type="evidence" value="ECO:0007669"/>
    <property type="project" value="InterPro"/>
</dbReference>
<dbReference type="InterPro" id="IPR001881">
    <property type="entry name" value="EGF-like_Ca-bd_dom"/>
</dbReference>
<dbReference type="Proteomes" id="UP000038040">
    <property type="component" value="Unplaced"/>
</dbReference>
<dbReference type="PANTHER" id="PTHR12916:SF9">
    <property type="entry name" value="NEUROGENIC LOCUS NOTCH HOMOLOG PROTEIN 1-RELATED"/>
    <property type="match status" value="1"/>
</dbReference>
<dbReference type="CDD" id="cd00054">
    <property type="entry name" value="EGF_CA"/>
    <property type="match status" value="1"/>
</dbReference>
<dbReference type="InterPro" id="IPR000152">
    <property type="entry name" value="EGF-type_Asp/Asn_hydroxyl_site"/>
</dbReference>
<keyword evidence="3" id="KW-0677">Repeat</keyword>
<evidence type="ECO:0000313" key="9">
    <source>
        <dbReference type="Proteomes" id="UP000038040"/>
    </source>
</evidence>
<dbReference type="SMART" id="SM00181">
    <property type="entry name" value="EGF"/>
    <property type="match status" value="1"/>
</dbReference>
<dbReference type="GO" id="GO:0007219">
    <property type="term" value="P:Notch signaling pathway"/>
    <property type="evidence" value="ECO:0007669"/>
    <property type="project" value="TreeGrafter"/>
</dbReference>
<feature type="disulfide bond" evidence="6">
    <location>
        <begin position="68"/>
        <end position="77"/>
    </location>
</feature>
<dbReference type="InterPro" id="IPR000742">
    <property type="entry name" value="EGF"/>
</dbReference>
<dbReference type="PROSITE" id="PS00010">
    <property type="entry name" value="ASX_HYDROXYL"/>
    <property type="match status" value="1"/>
</dbReference>
<evidence type="ECO:0000256" key="4">
    <source>
        <dbReference type="ARBA" id="ARBA00023157"/>
    </source>
</evidence>
<evidence type="ECO:0000313" key="10">
    <source>
        <dbReference type="Proteomes" id="UP000274756"/>
    </source>
</evidence>
<dbReference type="WBParaSite" id="DME_0001027001-mRNA-1">
    <property type="protein sequence ID" value="DME_0001027001-mRNA-1"/>
    <property type="gene ID" value="DME_0001027001"/>
</dbReference>
<evidence type="ECO:0000256" key="3">
    <source>
        <dbReference type="ARBA" id="ARBA00022737"/>
    </source>
</evidence>
<dbReference type="OrthoDB" id="10009301at2759"/>
<dbReference type="FunFam" id="2.10.25.10:FF:000004">
    <property type="entry name" value="Neurogenic locus notch 1"/>
    <property type="match status" value="1"/>
</dbReference>
<dbReference type="InterPro" id="IPR013032">
    <property type="entry name" value="EGF-like_CS"/>
</dbReference>
<keyword evidence="2" id="KW-0732">Signal</keyword>
<evidence type="ECO:0000256" key="1">
    <source>
        <dbReference type="ARBA" id="ARBA00022536"/>
    </source>
</evidence>
<dbReference type="Pfam" id="PF12661">
    <property type="entry name" value="hEGF"/>
    <property type="match status" value="1"/>
</dbReference>
<gene>
    <name evidence="8" type="ORF">DME_LOCUS10860</name>
</gene>
<evidence type="ECO:0000313" key="8">
    <source>
        <dbReference type="EMBL" id="VDN60887.1"/>
    </source>
</evidence>
<dbReference type="Pfam" id="PF00008">
    <property type="entry name" value="EGF"/>
    <property type="match status" value="1"/>
</dbReference>
<accession>A0A0N4UQI2</accession>
<dbReference type="Proteomes" id="UP000274756">
    <property type="component" value="Unassembled WGS sequence"/>
</dbReference>
<dbReference type="SUPFAM" id="SSF57196">
    <property type="entry name" value="EGF/Laminin"/>
    <property type="match status" value="1"/>
</dbReference>
<dbReference type="EMBL" id="UYYG01001261">
    <property type="protein sequence ID" value="VDN60887.1"/>
    <property type="molecule type" value="Genomic_DNA"/>
</dbReference>
<protein>
    <submittedName>
        <fullName evidence="11">EGF-like domain-containing protein</fullName>
    </submittedName>
</protein>
<keyword evidence="1 6" id="KW-0245">EGF-like domain</keyword>
<evidence type="ECO:0000256" key="6">
    <source>
        <dbReference type="PROSITE-ProRule" id="PRU00076"/>
    </source>
</evidence>
<evidence type="ECO:0000259" key="7">
    <source>
        <dbReference type="PROSITE" id="PS50026"/>
    </source>
</evidence>